<accession>A0A1I3V2D6</accession>
<dbReference type="Proteomes" id="UP000198670">
    <property type="component" value="Unassembled WGS sequence"/>
</dbReference>
<protein>
    <submittedName>
        <fullName evidence="1">Uncharacterized protein</fullName>
    </submittedName>
</protein>
<dbReference type="EMBL" id="FOQO01000015">
    <property type="protein sequence ID" value="SFJ89119.1"/>
    <property type="molecule type" value="Genomic_DNA"/>
</dbReference>
<dbReference type="STRING" id="1477437.SAMN05444682_115149"/>
<keyword evidence="2" id="KW-1185">Reference proteome</keyword>
<evidence type="ECO:0000313" key="1">
    <source>
        <dbReference type="EMBL" id="SFJ89119.1"/>
    </source>
</evidence>
<dbReference type="AlphaFoldDB" id="A0A1I3V2D6"/>
<gene>
    <name evidence="1" type="ORF">SAMN05444682_115149</name>
</gene>
<name>A0A1I3V2D6_9SPHI</name>
<evidence type="ECO:0000313" key="2">
    <source>
        <dbReference type="Proteomes" id="UP000198670"/>
    </source>
</evidence>
<organism evidence="1 2">
    <name type="scientific">Parapedobacter indicus</name>
    <dbReference type="NCBI Taxonomy" id="1477437"/>
    <lineage>
        <taxon>Bacteria</taxon>
        <taxon>Pseudomonadati</taxon>
        <taxon>Bacteroidota</taxon>
        <taxon>Sphingobacteriia</taxon>
        <taxon>Sphingobacteriales</taxon>
        <taxon>Sphingobacteriaceae</taxon>
        <taxon>Parapedobacter</taxon>
    </lineage>
</organism>
<proteinExistence type="predicted"/>
<sequence>MAKKSKTPSSDPFDAFNSFSSFDDFDSFDKEAESDVVTEHESLEAEAKAEVTDHMLAIREATKNTQKSLQDQWSTDFYFCAFFADQAQRDEFLQKAGALGLVKDNFINGQKLAELLGIDLTPRTIEKPRLFAPKKDWFDITL</sequence>
<reference evidence="1 2" key="1">
    <citation type="submission" date="2016-10" db="EMBL/GenBank/DDBJ databases">
        <authorList>
            <person name="de Groot N.N."/>
        </authorList>
    </citation>
    <scope>NUCLEOTIDE SEQUENCE [LARGE SCALE GENOMIC DNA]</scope>
    <source>
        <strain evidence="1 2">RK1</strain>
    </source>
</reference>
<dbReference type="RefSeq" id="WP_090632151.1">
    <property type="nucleotide sequence ID" value="NZ_FOQO01000015.1"/>
</dbReference>